<reference evidence="2 3" key="1">
    <citation type="submission" date="2016-04" db="EMBL/GenBank/DDBJ databases">
        <title>Comparative Genomics and Epigenetics of Sporosarcina ureae.</title>
        <authorList>
            <person name="Oliver A.S."/>
            <person name="Cooper K.K."/>
        </authorList>
    </citation>
    <scope>NUCLEOTIDE SEQUENCE [LARGE SCALE GENOMIC DNA]</scope>
    <source>
        <strain evidence="2 3">S204</strain>
    </source>
</reference>
<name>A0ABN4YKF2_SPOUR</name>
<feature type="transmembrane region" description="Helical" evidence="1">
    <location>
        <begin position="6"/>
        <end position="22"/>
    </location>
</feature>
<dbReference type="RefSeq" id="WP_037561495.1">
    <property type="nucleotide sequence ID" value="NZ_CP015108.1"/>
</dbReference>
<evidence type="ECO:0000313" key="2">
    <source>
        <dbReference type="EMBL" id="ARF13367.1"/>
    </source>
</evidence>
<evidence type="ECO:0000256" key="1">
    <source>
        <dbReference type="SAM" id="Phobius"/>
    </source>
</evidence>
<sequence length="153" mass="17051">MLLIILLFMWCVGEILINYRVVRKKRLLFEDRFTKTICMAIASISSFATALYFELLLPEDQIATYLLPVLLGVFIGWQFGSLIKAPASLNGLYNGVIGGVMGMMLGAVLKNPALCNIPLDSNSMIASNLFTITIFIAFSHSLVCFFIRRSMRG</sequence>
<proteinExistence type="predicted"/>
<feature type="transmembrane region" description="Helical" evidence="1">
    <location>
        <begin position="129"/>
        <end position="147"/>
    </location>
</feature>
<evidence type="ECO:0000313" key="3">
    <source>
        <dbReference type="Proteomes" id="UP000192486"/>
    </source>
</evidence>
<keyword evidence="1" id="KW-0812">Transmembrane</keyword>
<dbReference type="EMBL" id="CP015108">
    <property type="protein sequence ID" value="ARF13367.1"/>
    <property type="molecule type" value="Genomic_DNA"/>
</dbReference>
<keyword evidence="3" id="KW-1185">Reference proteome</keyword>
<keyword evidence="1" id="KW-1133">Transmembrane helix</keyword>
<dbReference type="Proteomes" id="UP000192486">
    <property type="component" value="Chromosome"/>
</dbReference>
<feature type="transmembrane region" description="Helical" evidence="1">
    <location>
        <begin position="34"/>
        <end position="56"/>
    </location>
</feature>
<accession>A0ABN4YKF2</accession>
<gene>
    <name evidence="2" type="ORF">SporoS204_03720</name>
</gene>
<feature type="transmembrane region" description="Helical" evidence="1">
    <location>
        <begin position="92"/>
        <end position="109"/>
    </location>
</feature>
<organism evidence="2 3">
    <name type="scientific">Sporosarcina ureae</name>
    <dbReference type="NCBI Taxonomy" id="1571"/>
    <lineage>
        <taxon>Bacteria</taxon>
        <taxon>Bacillati</taxon>
        <taxon>Bacillota</taxon>
        <taxon>Bacilli</taxon>
        <taxon>Bacillales</taxon>
        <taxon>Caryophanaceae</taxon>
        <taxon>Sporosarcina</taxon>
    </lineage>
</organism>
<feature type="transmembrane region" description="Helical" evidence="1">
    <location>
        <begin position="62"/>
        <end position="80"/>
    </location>
</feature>
<protein>
    <recommendedName>
        <fullName evidence="4">Sulphur transport domain-containing protein</fullName>
    </recommendedName>
</protein>
<keyword evidence="1" id="KW-0472">Membrane</keyword>
<evidence type="ECO:0008006" key="4">
    <source>
        <dbReference type="Google" id="ProtNLM"/>
    </source>
</evidence>